<keyword evidence="3" id="KW-1185">Reference proteome</keyword>
<evidence type="ECO:0000313" key="2">
    <source>
        <dbReference type="EMBL" id="KAJ1356751.1"/>
    </source>
</evidence>
<organism evidence="2 3">
    <name type="scientific">Parelaphostrongylus tenuis</name>
    <name type="common">Meningeal worm</name>
    <dbReference type="NCBI Taxonomy" id="148309"/>
    <lineage>
        <taxon>Eukaryota</taxon>
        <taxon>Metazoa</taxon>
        <taxon>Ecdysozoa</taxon>
        <taxon>Nematoda</taxon>
        <taxon>Chromadorea</taxon>
        <taxon>Rhabditida</taxon>
        <taxon>Rhabditina</taxon>
        <taxon>Rhabditomorpha</taxon>
        <taxon>Strongyloidea</taxon>
        <taxon>Metastrongylidae</taxon>
        <taxon>Parelaphostrongylus</taxon>
    </lineage>
</organism>
<keyword evidence="1" id="KW-0472">Membrane</keyword>
<comment type="caution">
    <text evidence="2">The sequence shown here is derived from an EMBL/GenBank/DDBJ whole genome shotgun (WGS) entry which is preliminary data.</text>
</comment>
<proteinExistence type="predicted"/>
<sequence>MIHKPGVIKGNTVMGLCTANEEQLCGMGMNVIAAIPTNLTVNFGNYYSLDSFLFYTNSFYRGKFQTSNIIMANWSRAMWQNVVNRAIRMLASGPFWIKLLGICHCLFIRPVFIAYSINKLADQMDDD</sequence>
<evidence type="ECO:0000313" key="3">
    <source>
        <dbReference type="Proteomes" id="UP001196413"/>
    </source>
</evidence>
<dbReference type="AlphaFoldDB" id="A0AAD5MW62"/>
<reference evidence="2" key="1">
    <citation type="submission" date="2021-06" db="EMBL/GenBank/DDBJ databases">
        <title>Parelaphostrongylus tenuis whole genome reference sequence.</title>
        <authorList>
            <person name="Garwood T.J."/>
            <person name="Larsen P.A."/>
            <person name="Fountain-Jones N.M."/>
            <person name="Garbe J.R."/>
            <person name="Macchietto M.G."/>
            <person name="Kania S.A."/>
            <person name="Gerhold R.W."/>
            <person name="Richards J.E."/>
            <person name="Wolf T.M."/>
        </authorList>
    </citation>
    <scope>NUCLEOTIDE SEQUENCE</scope>
    <source>
        <strain evidence="2">MNPRO001-30</strain>
        <tissue evidence="2">Meninges</tissue>
    </source>
</reference>
<evidence type="ECO:0000256" key="1">
    <source>
        <dbReference type="SAM" id="Phobius"/>
    </source>
</evidence>
<keyword evidence="1" id="KW-1133">Transmembrane helix</keyword>
<protein>
    <submittedName>
        <fullName evidence="2">Uncharacterized protein</fullName>
    </submittedName>
</protein>
<feature type="transmembrane region" description="Helical" evidence="1">
    <location>
        <begin position="95"/>
        <end position="117"/>
    </location>
</feature>
<gene>
    <name evidence="2" type="ORF">KIN20_014512</name>
</gene>
<accession>A0AAD5MW62</accession>
<name>A0AAD5MW62_PARTN</name>
<dbReference type="EMBL" id="JAHQIW010002878">
    <property type="protein sequence ID" value="KAJ1356751.1"/>
    <property type="molecule type" value="Genomic_DNA"/>
</dbReference>
<dbReference type="Proteomes" id="UP001196413">
    <property type="component" value="Unassembled WGS sequence"/>
</dbReference>
<keyword evidence="1" id="KW-0812">Transmembrane</keyword>